<gene>
    <name evidence="2" type="ORF">HAKA00212_LOCUS5742</name>
</gene>
<evidence type="ECO:0008006" key="3">
    <source>
        <dbReference type="Google" id="ProtNLM"/>
    </source>
</evidence>
<dbReference type="Gene3D" id="3.40.50.1110">
    <property type="entry name" value="SGNH hydrolase"/>
    <property type="match status" value="1"/>
</dbReference>
<dbReference type="SUPFAM" id="SSF52266">
    <property type="entry name" value="SGNH hydrolase"/>
    <property type="match status" value="1"/>
</dbReference>
<dbReference type="EMBL" id="HBIU01012678">
    <property type="protein sequence ID" value="CAE0627066.1"/>
    <property type="molecule type" value="Transcribed_RNA"/>
</dbReference>
<dbReference type="AlphaFoldDB" id="A0A7S3UYP9"/>
<dbReference type="InterPro" id="IPR036514">
    <property type="entry name" value="SGNH_hydro_sf"/>
</dbReference>
<sequence>MSKKLVLLGDSIFDNQIYVTGVGPSVTEWLVNKMEGTGCEVENHAIDGDIIDGVFNQIASIPEDATHLALSVGGNDGLHYLGELMNRRCLLCNLIPAIINFGSFIRSKYSRLLDALQEDGRPLMLCTIYHPHFDHPLMSIIARIGINIAAGVILSEGKRRGLPVIDLRKVFTQVRDYANPIEPGVPGGDKLSENLIHVLNSHDFAAGRHRVYHSTDYSVPELSDWKVNESRYFPENCWSERANGWQRPMKRIQTAQKKLKGGKKKGLRDKAENDPFRGANQAQALRQRNREGSF</sequence>
<proteinExistence type="predicted"/>
<protein>
    <recommendedName>
        <fullName evidence="3">SGNH hydrolase-type esterase domain-containing protein</fullName>
    </recommendedName>
</protein>
<name>A0A7S3UYP9_HETAK</name>
<feature type="region of interest" description="Disordered" evidence="1">
    <location>
        <begin position="248"/>
        <end position="294"/>
    </location>
</feature>
<evidence type="ECO:0000313" key="2">
    <source>
        <dbReference type="EMBL" id="CAE0627066.1"/>
    </source>
</evidence>
<feature type="compositionally biased region" description="Basic residues" evidence="1">
    <location>
        <begin position="257"/>
        <end position="267"/>
    </location>
</feature>
<organism evidence="2">
    <name type="scientific">Heterosigma akashiwo</name>
    <name type="common">Chromophytic alga</name>
    <name type="synonym">Heterosigma carterae</name>
    <dbReference type="NCBI Taxonomy" id="2829"/>
    <lineage>
        <taxon>Eukaryota</taxon>
        <taxon>Sar</taxon>
        <taxon>Stramenopiles</taxon>
        <taxon>Ochrophyta</taxon>
        <taxon>Raphidophyceae</taxon>
        <taxon>Chattonellales</taxon>
        <taxon>Chattonellaceae</taxon>
        <taxon>Heterosigma</taxon>
    </lineage>
</organism>
<reference evidence="2" key="1">
    <citation type="submission" date="2021-01" db="EMBL/GenBank/DDBJ databases">
        <authorList>
            <person name="Corre E."/>
            <person name="Pelletier E."/>
            <person name="Niang G."/>
            <person name="Scheremetjew M."/>
            <person name="Finn R."/>
            <person name="Kale V."/>
            <person name="Holt S."/>
            <person name="Cochrane G."/>
            <person name="Meng A."/>
            <person name="Brown T."/>
            <person name="Cohen L."/>
        </authorList>
    </citation>
    <scope>NUCLEOTIDE SEQUENCE</scope>
    <source>
        <strain evidence="2">CCMP3107</strain>
    </source>
</reference>
<accession>A0A7S3UYP9</accession>
<evidence type="ECO:0000256" key="1">
    <source>
        <dbReference type="SAM" id="MobiDB-lite"/>
    </source>
</evidence>